<dbReference type="InterPro" id="IPR001789">
    <property type="entry name" value="Sig_transdc_resp-reg_receiver"/>
</dbReference>
<gene>
    <name evidence="4" type="ORF">DC094_15600</name>
</gene>
<reference evidence="4 5" key="1">
    <citation type="submission" date="2018-04" db="EMBL/GenBank/DDBJ databases">
        <title>Thalassorhabdus spongiae gen. nov., sp. nov., isolated from a marine sponge in South-West Iceland.</title>
        <authorList>
            <person name="Knobloch S."/>
            <person name="Daussin A."/>
            <person name="Johannsson R."/>
            <person name="Marteinsson V.T."/>
        </authorList>
    </citation>
    <scope>NUCLEOTIDE SEQUENCE [LARGE SCALE GENOMIC DNA]</scope>
    <source>
        <strain evidence="4 5">Hp12</strain>
    </source>
</reference>
<keyword evidence="5" id="KW-1185">Reference proteome</keyword>
<dbReference type="PANTHER" id="PTHR44591">
    <property type="entry name" value="STRESS RESPONSE REGULATOR PROTEIN 1"/>
    <property type="match status" value="1"/>
</dbReference>
<feature type="domain" description="Response regulatory" evidence="3">
    <location>
        <begin position="10"/>
        <end position="127"/>
    </location>
</feature>
<dbReference type="InterPro" id="IPR011006">
    <property type="entry name" value="CheY-like_superfamily"/>
</dbReference>
<dbReference type="EMBL" id="QDDL01000007">
    <property type="protein sequence ID" value="PVZ66693.1"/>
    <property type="molecule type" value="Genomic_DNA"/>
</dbReference>
<dbReference type="NCBIfam" id="NF007901">
    <property type="entry name" value="PRK10610.1"/>
    <property type="match status" value="1"/>
</dbReference>
<dbReference type="OrthoDB" id="9800897at2"/>
<dbReference type="Pfam" id="PF00072">
    <property type="entry name" value="Response_reg"/>
    <property type="match status" value="1"/>
</dbReference>
<dbReference type="GO" id="GO:0000160">
    <property type="term" value="P:phosphorelay signal transduction system"/>
    <property type="evidence" value="ECO:0007669"/>
    <property type="project" value="InterPro"/>
</dbReference>
<evidence type="ECO:0000256" key="1">
    <source>
        <dbReference type="ARBA" id="ARBA00022553"/>
    </source>
</evidence>
<dbReference type="SMART" id="SM00448">
    <property type="entry name" value="REC"/>
    <property type="match status" value="1"/>
</dbReference>
<dbReference type="InterPro" id="IPR050595">
    <property type="entry name" value="Bact_response_regulator"/>
</dbReference>
<evidence type="ECO:0000256" key="2">
    <source>
        <dbReference type="PROSITE-ProRule" id="PRU00169"/>
    </source>
</evidence>
<dbReference type="Proteomes" id="UP000244906">
    <property type="component" value="Unassembled WGS sequence"/>
</dbReference>
<sequence length="135" mass="15211">MEVVLDKNMNILVVDDFSTMRRIIKNLLRDLGFTKIEEADDGLTALPILQTGRIEFLVTDWNMPGMQGIDLLKEVRADERLKHIPVLMVTAEAKREQIIMAAQAGVNGYVVKPFTAVTLKEKIDKIFQRVDGAKA</sequence>
<evidence type="ECO:0000313" key="5">
    <source>
        <dbReference type="Proteomes" id="UP000244906"/>
    </source>
</evidence>
<dbReference type="PANTHER" id="PTHR44591:SF3">
    <property type="entry name" value="RESPONSE REGULATORY DOMAIN-CONTAINING PROTEIN"/>
    <property type="match status" value="1"/>
</dbReference>
<dbReference type="CDD" id="cd19923">
    <property type="entry name" value="REC_CheY_CheY3"/>
    <property type="match status" value="1"/>
</dbReference>
<protein>
    <submittedName>
        <fullName evidence="4">Chemotaxis protein CheY</fullName>
    </submittedName>
</protein>
<proteinExistence type="predicted"/>
<accession>A0A2V1GY55</accession>
<evidence type="ECO:0000313" key="4">
    <source>
        <dbReference type="EMBL" id="PVZ66693.1"/>
    </source>
</evidence>
<comment type="caution">
    <text evidence="4">The sequence shown here is derived from an EMBL/GenBank/DDBJ whole genome shotgun (WGS) entry which is preliminary data.</text>
</comment>
<evidence type="ECO:0000259" key="3">
    <source>
        <dbReference type="PROSITE" id="PS50110"/>
    </source>
</evidence>
<dbReference type="Gene3D" id="3.40.50.2300">
    <property type="match status" value="1"/>
</dbReference>
<keyword evidence="1 2" id="KW-0597">Phosphoprotein</keyword>
<organism evidence="4 5">
    <name type="scientific">Pelagibaculum spongiae</name>
    <dbReference type="NCBI Taxonomy" id="2080658"/>
    <lineage>
        <taxon>Bacteria</taxon>
        <taxon>Pseudomonadati</taxon>
        <taxon>Pseudomonadota</taxon>
        <taxon>Gammaproteobacteria</taxon>
        <taxon>Oceanospirillales</taxon>
        <taxon>Pelagibaculum</taxon>
    </lineage>
</organism>
<feature type="modified residue" description="4-aspartylphosphate" evidence="2">
    <location>
        <position position="60"/>
    </location>
</feature>
<name>A0A2V1GY55_9GAMM</name>
<dbReference type="AlphaFoldDB" id="A0A2V1GY55"/>
<dbReference type="SUPFAM" id="SSF52172">
    <property type="entry name" value="CheY-like"/>
    <property type="match status" value="1"/>
</dbReference>
<dbReference type="PROSITE" id="PS50110">
    <property type="entry name" value="RESPONSE_REGULATORY"/>
    <property type="match status" value="1"/>
</dbReference>